<dbReference type="OrthoDB" id="428159at2759"/>
<name>A0A319DV16_ASPSB</name>
<reference evidence="1 2" key="1">
    <citation type="submission" date="2018-02" db="EMBL/GenBank/DDBJ databases">
        <title>The genomes of Aspergillus section Nigri reveals drivers in fungal speciation.</title>
        <authorList>
            <consortium name="DOE Joint Genome Institute"/>
            <person name="Vesth T.C."/>
            <person name="Nybo J."/>
            <person name="Theobald S."/>
            <person name="Brandl J."/>
            <person name="Frisvad J.C."/>
            <person name="Nielsen K.F."/>
            <person name="Lyhne E.K."/>
            <person name="Kogle M.E."/>
            <person name="Kuo A."/>
            <person name="Riley R."/>
            <person name="Clum A."/>
            <person name="Nolan M."/>
            <person name="Lipzen A."/>
            <person name="Salamov A."/>
            <person name="Henrissat B."/>
            <person name="Wiebenga A."/>
            <person name="De vries R.P."/>
            <person name="Grigoriev I.V."/>
            <person name="Mortensen U.H."/>
            <person name="Andersen M.R."/>
            <person name="Baker S.E."/>
        </authorList>
    </citation>
    <scope>NUCLEOTIDE SEQUENCE [LARGE SCALE GENOMIC DNA]</scope>
    <source>
        <strain evidence="1 2">CBS 121057</strain>
    </source>
</reference>
<dbReference type="InterPro" id="IPR009291">
    <property type="entry name" value="Vps62"/>
</dbReference>
<proteinExistence type="predicted"/>
<dbReference type="Proteomes" id="UP000248423">
    <property type="component" value="Unassembled WGS sequence"/>
</dbReference>
<accession>A0A319DV16</accession>
<dbReference type="VEuPathDB" id="FungiDB:BO78DRAFT_464565"/>
<keyword evidence="2" id="KW-1185">Reference proteome</keyword>
<organism evidence="1 2">
    <name type="scientific">Aspergillus sclerotiicarbonarius (strain CBS 121057 / IBT 28362)</name>
    <dbReference type="NCBI Taxonomy" id="1448318"/>
    <lineage>
        <taxon>Eukaryota</taxon>
        <taxon>Fungi</taxon>
        <taxon>Dikarya</taxon>
        <taxon>Ascomycota</taxon>
        <taxon>Pezizomycotina</taxon>
        <taxon>Eurotiomycetes</taxon>
        <taxon>Eurotiomycetidae</taxon>
        <taxon>Eurotiales</taxon>
        <taxon>Aspergillaceae</taxon>
        <taxon>Aspergillus</taxon>
        <taxon>Aspergillus subgen. Circumdati</taxon>
    </lineage>
</organism>
<dbReference type="EMBL" id="KZ826412">
    <property type="protein sequence ID" value="PYI01572.1"/>
    <property type="molecule type" value="Genomic_DNA"/>
</dbReference>
<dbReference type="PANTHER" id="PTHR48219">
    <property type="entry name" value="VACUOLAR PROTEIN SORTING-ASSOCIATED PROTEIN 62-RELATED"/>
    <property type="match status" value="1"/>
</dbReference>
<dbReference type="Pfam" id="PF06101">
    <property type="entry name" value="Vps62"/>
    <property type="match status" value="1"/>
</dbReference>
<evidence type="ECO:0000313" key="1">
    <source>
        <dbReference type="EMBL" id="PYI01572.1"/>
    </source>
</evidence>
<dbReference type="PANTHER" id="PTHR48219:SF2">
    <property type="entry name" value="VACUOLAR PROTEIN SORTING-ASSOCIATED PROTEIN 62"/>
    <property type="match status" value="1"/>
</dbReference>
<sequence length="380" mass="41033">MSNKTYEYGELVVTLTTAFTAIWNDKGSGASRDGGFWHPITQGTLRPLGSMAIGNFNTLNGKRAALLIGAKSSSGTNPPVKAPTGYTLVWTDKGSGADADGSFWRPIAPSGYTSMGDVVQSADGQYAAESIWDDKKSKADADVSIWEVQPYTNGVDGSEFLPIVAGTFRANTNHENSPDLGYAVVPTLQVPKEFADFTEPAPPLTAGNIPSTGTTYTWTEQCAVTLPFTSFYDDTDARSLQLISNPFCTVSRSIVWYVEGSWVNGTAGEIRRSKTIRTGVTSEQSSEFAHSTGVELSAKTGVVTKLKVVLNYQFTYTTSSTNSEYREEEVTTEIVVPAYHASVMFSKRILIKGKRADGSAITGQVDFNANDDVYMRGVDL</sequence>
<evidence type="ECO:0000313" key="2">
    <source>
        <dbReference type="Proteomes" id="UP000248423"/>
    </source>
</evidence>
<evidence type="ECO:0008006" key="3">
    <source>
        <dbReference type="Google" id="ProtNLM"/>
    </source>
</evidence>
<gene>
    <name evidence="1" type="ORF">BO78DRAFT_464565</name>
</gene>
<dbReference type="STRING" id="1448318.A0A319DV16"/>
<protein>
    <recommendedName>
        <fullName evidence="3">Insecticidal crystal toxin domain-containing protein</fullName>
    </recommendedName>
</protein>
<dbReference type="AlphaFoldDB" id="A0A319DV16"/>